<reference evidence="14 15" key="1">
    <citation type="submission" date="2016-04" db="EMBL/GenBank/DDBJ databases">
        <title>Genome analyses suggest a sexual origin of heterokaryosis in a supposedly ancient asexual fungus.</title>
        <authorList>
            <person name="Ropars J."/>
            <person name="Sedzielewska K."/>
            <person name="Noel J."/>
            <person name="Charron P."/>
            <person name="Farinelli L."/>
            <person name="Marton T."/>
            <person name="Kruger M."/>
            <person name="Pelin A."/>
            <person name="Brachmann A."/>
            <person name="Corradi N."/>
        </authorList>
    </citation>
    <scope>NUCLEOTIDE SEQUENCE [LARGE SCALE GENOMIC DNA]</scope>
    <source>
        <strain evidence="10 14">A5</strain>
        <strain evidence="12 15">C2</strain>
    </source>
</reference>
<dbReference type="Proteomes" id="UP000232722">
    <property type="component" value="Unassembled WGS sequence"/>
</dbReference>
<feature type="domain" description="MD-2-related lipid-recognition" evidence="8">
    <location>
        <begin position="15"/>
        <end position="141"/>
    </location>
</feature>
<reference evidence="9" key="5">
    <citation type="submission" date="2020-05" db="EMBL/GenBank/DDBJ databases">
        <authorList>
            <person name="Rincon C."/>
            <person name="Sanders R I."/>
            <person name="Robbins C."/>
            <person name="Chaturvedi A."/>
        </authorList>
    </citation>
    <scope>NUCLEOTIDE SEQUENCE</scope>
    <source>
        <strain evidence="9">CHB12</strain>
    </source>
</reference>
<evidence type="ECO:0000256" key="6">
    <source>
        <dbReference type="ARBA" id="ARBA00022729"/>
    </source>
</evidence>
<dbReference type="GO" id="GO:0032934">
    <property type="term" value="F:sterol binding"/>
    <property type="evidence" value="ECO:0007669"/>
    <property type="project" value="InterPro"/>
</dbReference>
<evidence type="ECO:0000259" key="8">
    <source>
        <dbReference type="SMART" id="SM00737"/>
    </source>
</evidence>
<organism evidence="12 15">
    <name type="scientific">Rhizophagus irregularis</name>
    <dbReference type="NCBI Taxonomy" id="588596"/>
    <lineage>
        <taxon>Eukaryota</taxon>
        <taxon>Fungi</taxon>
        <taxon>Fungi incertae sedis</taxon>
        <taxon>Mucoromycota</taxon>
        <taxon>Glomeromycotina</taxon>
        <taxon>Glomeromycetes</taxon>
        <taxon>Glomerales</taxon>
        <taxon>Glomeraceae</taxon>
        <taxon>Rhizophagus</taxon>
    </lineage>
</organism>
<dbReference type="PANTHER" id="PTHR11306">
    <property type="entry name" value="NIEMANN PICK TYPE C2 PROTEIN NPC2-RELATED"/>
    <property type="match status" value="1"/>
</dbReference>
<dbReference type="Gene3D" id="2.60.40.770">
    <property type="match status" value="1"/>
</dbReference>
<comment type="caution">
    <text evidence="12">The sequence shown here is derived from an EMBL/GenBank/DDBJ whole genome shotgun (WGS) entry which is preliminary data.</text>
</comment>
<dbReference type="SUPFAM" id="SSF81296">
    <property type="entry name" value="E set domains"/>
    <property type="match status" value="1"/>
</dbReference>
<evidence type="ECO:0000313" key="13">
    <source>
        <dbReference type="Proteomes" id="UP000232688"/>
    </source>
</evidence>
<evidence type="ECO:0000256" key="1">
    <source>
        <dbReference type="ARBA" id="ARBA00002053"/>
    </source>
</evidence>
<dbReference type="InterPro" id="IPR014756">
    <property type="entry name" value="Ig_E-set"/>
</dbReference>
<dbReference type="PANTHER" id="PTHR11306:SF0">
    <property type="entry name" value="PHOSPHATIDYLGLYCEROL_PHOSPHATIDYLINOSITOL TRANSFER PROTEIN"/>
    <property type="match status" value="1"/>
</dbReference>
<comment type="subunit">
    <text evidence="3">Monomer.</text>
</comment>
<dbReference type="InterPro" id="IPR039670">
    <property type="entry name" value="NPC2-like"/>
</dbReference>
<dbReference type="VEuPathDB" id="FungiDB:FUN_003616"/>
<dbReference type="VEuPathDB" id="FungiDB:RhiirFUN_023252"/>
<dbReference type="EMBL" id="CAGKOT010000012">
    <property type="protein sequence ID" value="CAB5357993.1"/>
    <property type="molecule type" value="Genomic_DNA"/>
</dbReference>
<dbReference type="OrthoDB" id="2307129at2759"/>
<dbReference type="AlphaFoldDB" id="A0A2I1EJ89"/>
<protein>
    <recommendedName>
        <fullName evidence="4">Phosphatidylglycerol/phosphatidylinositol transfer protein</fullName>
    </recommendedName>
</protein>
<proteinExistence type="inferred from homology"/>
<evidence type="ECO:0000256" key="7">
    <source>
        <dbReference type="ARBA" id="ARBA00023055"/>
    </source>
</evidence>
<evidence type="ECO:0000256" key="3">
    <source>
        <dbReference type="ARBA" id="ARBA00011245"/>
    </source>
</evidence>
<dbReference type="EMBL" id="LLXL01001722">
    <property type="protein sequence ID" value="PKK63131.1"/>
    <property type="molecule type" value="Genomic_DNA"/>
</dbReference>
<dbReference type="Proteomes" id="UP000684084">
    <property type="component" value="Unassembled WGS sequence"/>
</dbReference>
<evidence type="ECO:0000313" key="14">
    <source>
        <dbReference type="Proteomes" id="UP000232722"/>
    </source>
</evidence>
<reference evidence="10 14" key="2">
    <citation type="submission" date="2017-09" db="EMBL/GenBank/DDBJ databases">
        <title>Extensive intraspecific genome diversity in a model arbuscular mycorrhizal fungus.</title>
        <authorList>
            <person name="Chen E.C."/>
            <person name="Morin E."/>
            <person name="Beaudet D."/>
            <person name="Noel J."/>
            <person name="Ndikumana S."/>
            <person name="Charron P."/>
            <person name="St-Onge C."/>
            <person name="Giorgi J."/>
            <person name="Grigoriev I.V."/>
            <person name="Roux C."/>
            <person name="Martin F.M."/>
            <person name="Corradi N."/>
        </authorList>
    </citation>
    <scope>NUCLEOTIDE SEQUENCE [LARGE SCALE GENOMIC DNA]</scope>
    <source>
        <strain evidence="10 14">A5</strain>
    </source>
</reference>
<comment type="similarity">
    <text evidence="2">Belongs to the NPC2 family.</text>
</comment>
<reference evidence="13 15" key="3">
    <citation type="submission" date="2017-10" db="EMBL/GenBank/DDBJ databases">
        <title>Extensive intraspecific genome diversity in a model arbuscular mycorrhizal fungus.</title>
        <authorList>
            <person name="Chen E.C.H."/>
            <person name="Morin E."/>
            <person name="Baudet D."/>
            <person name="Noel J."/>
            <person name="Ndikumana S."/>
            <person name="Charron P."/>
            <person name="St-Onge C."/>
            <person name="Giorgi J."/>
            <person name="Grigoriev I.V."/>
            <person name="Roux C."/>
            <person name="Martin F.M."/>
            <person name="Corradi N."/>
        </authorList>
    </citation>
    <scope>NUCLEOTIDE SEQUENCE [LARGE SCALE GENOMIC DNA]</scope>
    <source>
        <strain evidence="11 13">A1</strain>
        <strain evidence="12 15">C2</strain>
    </source>
</reference>
<evidence type="ECO:0000313" key="12">
    <source>
        <dbReference type="EMBL" id="PKK63131.1"/>
    </source>
</evidence>
<evidence type="ECO:0000313" key="11">
    <source>
        <dbReference type="EMBL" id="PKC66865.1"/>
    </source>
</evidence>
<sequence length="148" mass="15695">MIKRQGDGSDPLSGFKPCNGTTYPITFTKFSFDPNPIVIGQTLTTTVAGTSNEEIKEGAIQTTSAFSNGQLVFNQQTDYCKVSVEPTGAKCPLPPGDFDASITSVPAASSNDPSGTTLSFDVVFKIINPDNTELTCMEGPFSITFPPK</sequence>
<dbReference type="EMBL" id="LLXH01000432">
    <property type="protein sequence ID" value="PKC66865.1"/>
    <property type="molecule type" value="Genomic_DNA"/>
</dbReference>
<dbReference type="VEuPathDB" id="FungiDB:RhiirA1_418817"/>
<dbReference type="GO" id="GO:0015918">
    <property type="term" value="P:sterol transport"/>
    <property type="evidence" value="ECO:0007669"/>
    <property type="project" value="InterPro"/>
</dbReference>
<dbReference type="InterPro" id="IPR003172">
    <property type="entry name" value="ML_dom"/>
</dbReference>
<name>A0A2I1EJ89_9GLOM</name>
<gene>
    <name evidence="9" type="ORF">CHRIB12_LOCUS7035</name>
    <name evidence="11" type="ORF">RhiirA1_418817</name>
    <name evidence="10" type="ORF">RhiirA5_361201</name>
    <name evidence="12" type="ORF">RhiirC2_758676</name>
</gene>
<keyword evidence="5" id="KW-0813">Transport</keyword>
<comment type="function">
    <text evidence="1">Catalyzes the intermembrane transfer of phosphatidylglycerol and phosphatidylinositol.</text>
</comment>
<keyword evidence="7" id="KW-0445">Lipid transport</keyword>
<evidence type="ECO:0000256" key="5">
    <source>
        <dbReference type="ARBA" id="ARBA00022448"/>
    </source>
</evidence>
<evidence type="ECO:0000256" key="4">
    <source>
        <dbReference type="ARBA" id="ARBA00016056"/>
    </source>
</evidence>
<dbReference type="Pfam" id="PF02221">
    <property type="entry name" value="E1_DerP2_DerF2"/>
    <property type="match status" value="1"/>
</dbReference>
<keyword evidence="6" id="KW-0732">Signal</keyword>
<evidence type="ECO:0000256" key="2">
    <source>
        <dbReference type="ARBA" id="ARBA00006370"/>
    </source>
</evidence>
<dbReference type="SMART" id="SM00737">
    <property type="entry name" value="ML"/>
    <property type="match status" value="1"/>
</dbReference>
<accession>A0A2I1EJ89</accession>
<evidence type="ECO:0000313" key="9">
    <source>
        <dbReference type="EMBL" id="CAB5357993.1"/>
    </source>
</evidence>
<reference evidence="11 13" key="4">
    <citation type="submission" date="2017-10" db="EMBL/GenBank/DDBJ databases">
        <title>Genome analyses suggest a sexual origin of heterokaryosis in a supposedly ancient asexual fungus.</title>
        <authorList>
            <person name="Corradi N."/>
            <person name="Sedzielewska K."/>
            <person name="Noel J."/>
            <person name="Charron P."/>
            <person name="Farinelli L."/>
            <person name="Marton T."/>
            <person name="Kruger M."/>
            <person name="Pelin A."/>
            <person name="Brachmann A."/>
            <person name="Corradi N."/>
        </authorList>
    </citation>
    <scope>NUCLEOTIDE SEQUENCE [LARGE SCALE GENOMIC DNA]</scope>
    <source>
        <strain evidence="11 13">A1</strain>
    </source>
</reference>
<dbReference type="Proteomes" id="UP000232688">
    <property type="component" value="Unassembled WGS sequence"/>
</dbReference>
<dbReference type="Proteomes" id="UP000233469">
    <property type="component" value="Unassembled WGS sequence"/>
</dbReference>
<dbReference type="EMBL" id="LLXJ01000867">
    <property type="protein sequence ID" value="PKC05533.1"/>
    <property type="molecule type" value="Genomic_DNA"/>
</dbReference>
<evidence type="ECO:0000313" key="15">
    <source>
        <dbReference type="Proteomes" id="UP000233469"/>
    </source>
</evidence>
<evidence type="ECO:0000313" key="10">
    <source>
        <dbReference type="EMBL" id="PKC05533.1"/>
    </source>
</evidence>